<sequence>MKCLAISLIKAILTRLLFIIHAFIATWKVVDTKSDGVYWILILPSLMLVAEFFVTTIVKKGGEWKWFCPSVFLYLGTIIPCIWILEEDLLDKRLRIIADTGLPCRLIDDVYYINQTTLSELSGITIPVTLSDDSWILALQQLLMCLIILGRWLLPMGEITRDQLSQLLLVYLGMAADILEFSSESIEENSVKCDRVLVLCILMIWTWSLLQFTLVLTATKARKPRVSGLKVQNVVKPEDAEHNNDSDHACMFCETEVWSIMISIMMQDGPFLLMRLYLLFGKNAVSQMMLWFTTKNVLVIALQIYRLVVLYIEARSKKKNLSTENTVSSDKEFEADGKQDERIIGNRENDEKSSHVRLQTYVNEAYQ</sequence>
<dbReference type="Pfam" id="PF09772">
    <property type="entry name" value="Tmem26"/>
    <property type="match status" value="1"/>
</dbReference>
<feature type="transmembrane region" description="Helical" evidence="2">
    <location>
        <begin position="66"/>
        <end position="85"/>
    </location>
</feature>
<protein>
    <submittedName>
        <fullName evidence="4">Transmembrane protein 26-like</fullName>
    </submittedName>
</protein>
<feature type="transmembrane region" description="Helical" evidence="2">
    <location>
        <begin position="12"/>
        <end position="30"/>
    </location>
</feature>
<evidence type="ECO:0000256" key="2">
    <source>
        <dbReference type="SAM" id="Phobius"/>
    </source>
</evidence>
<keyword evidence="3" id="KW-1185">Reference proteome</keyword>
<dbReference type="GeneID" id="100376201"/>
<feature type="compositionally biased region" description="Basic and acidic residues" evidence="1">
    <location>
        <begin position="329"/>
        <end position="354"/>
    </location>
</feature>
<keyword evidence="2" id="KW-0472">Membrane</keyword>
<dbReference type="Proteomes" id="UP000694865">
    <property type="component" value="Unplaced"/>
</dbReference>
<evidence type="ECO:0000313" key="3">
    <source>
        <dbReference type="Proteomes" id="UP000694865"/>
    </source>
</evidence>
<keyword evidence="2" id="KW-1133">Transmembrane helix</keyword>
<dbReference type="PANTHER" id="PTHR22168:SF7">
    <property type="entry name" value="TRANSMEMBRANE PROTEIN 26-LIKE"/>
    <property type="match status" value="1"/>
</dbReference>
<dbReference type="RefSeq" id="XP_006813189.1">
    <property type="nucleotide sequence ID" value="XM_006813126.1"/>
</dbReference>
<feature type="transmembrane region" description="Helical" evidence="2">
    <location>
        <begin position="290"/>
        <end position="312"/>
    </location>
</feature>
<feature type="region of interest" description="Disordered" evidence="1">
    <location>
        <begin position="323"/>
        <end position="355"/>
    </location>
</feature>
<evidence type="ECO:0000256" key="1">
    <source>
        <dbReference type="SAM" id="MobiDB-lite"/>
    </source>
</evidence>
<dbReference type="InterPro" id="IPR019169">
    <property type="entry name" value="Transmembrane_26"/>
</dbReference>
<keyword evidence="2" id="KW-0812">Transmembrane</keyword>
<feature type="transmembrane region" description="Helical" evidence="2">
    <location>
        <begin position="135"/>
        <end position="154"/>
    </location>
</feature>
<feature type="transmembrane region" description="Helical" evidence="2">
    <location>
        <begin position="36"/>
        <end position="54"/>
    </location>
</feature>
<accession>A0ABM0LZJ8</accession>
<reference evidence="4" key="1">
    <citation type="submission" date="2025-08" db="UniProtKB">
        <authorList>
            <consortium name="RefSeq"/>
        </authorList>
    </citation>
    <scope>IDENTIFICATION</scope>
    <source>
        <tissue evidence="4">Testes</tissue>
    </source>
</reference>
<proteinExistence type="predicted"/>
<dbReference type="PANTHER" id="PTHR22168">
    <property type="entry name" value="TMEM26 PROTEIN"/>
    <property type="match status" value="1"/>
</dbReference>
<organism evidence="3 4">
    <name type="scientific">Saccoglossus kowalevskii</name>
    <name type="common">Acorn worm</name>
    <dbReference type="NCBI Taxonomy" id="10224"/>
    <lineage>
        <taxon>Eukaryota</taxon>
        <taxon>Metazoa</taxon>
        <taxon>Hemichordata</taxon>
        <taxon>Enteropneusta</taxon>
        <taxon>Harrimaniidae</taxon>
        <taxon>Saccoglossus</taxon>
    </lineage>
</organism>
<feature type="transmembrane region" description="Helical" evidence="2">
    <location>
        <begin position="195"/>
        <end position="216"/>
    </location>
</feature>
<name>A0ABM0LZJ8_SACKO</name>
<evidence type="ECO:0000313" key="4">
    <source>
        <dbReference type="RefSeq" id="XP_006813189.1"/>
    </source>
</evidence>
<gene>
    <name evidence="4" type="primary">LOC100376201</name>
</gene>